<dbReference type="GO" id="GO:0003824">
    <property type="term" value="F:catalytic activity"/>
    <property type="evidence" value="ECO:0007669"/>
    <property type="project" value="InterPro"/>
</dbReference>
<feature type="domain" description="HIT" evidence="4">
    <location>
        <begin position="18"/>
        <end position="126"/>
    </location>
</feature>
<dbReference type="InterPro" id="IPR036265">
    <property type="entry name" value="HIT-like_sf"/>
</dbReference>
<evidence type="ECO:0000256" key="3">
    <source>
        <dbReference type="PROSITE-ProRule" id="PRU00464"/>
    </source>
</evidence>
<dbReference type="InterPro" id="IPR001310">
    <property type="entry name" value="Histidine_triad_HIT"/>
</dbReference>
<organism evidence="5 6">
    <name type="scientific">Gracilariopsis chorda</name>
    <dbReference type="NCBI Taxonomy" id="448386"/>
    <lineage>
        <taxon>Eukaryota</taxon>
        <taxon>Rhodophyta</taxon>
        <taxon>Florideophyceae</taxon>
        <taxon>Rhodymeniophycidae</taxon>
        <taxon>Gracilariales</taxon>
        <taxon>Gracilariaceae</taxon>
        <taxon>Gracilariopsis</taxon>
    </lineage>
</organism>
<dbReference type="PRINTS" id="PR00332">
    <property type="entry name" value="HISTRIAD"/>
</dbReference>
<name>A0A2V3IDM2_9FLOR</name>
<dbReference type="InterPro" id="IPR019808">
    <property type="entry name" value="Histidine_triad_CS"/>
</dbReference>
<accession>A0A2V3IDM2</accession>
<evidence type="ECO:0000256" key="2">
    <source>
        <dbReference type="PIRSR" id="PIRSR601310-3"/>
    </source>
</evidence>
<evidence type="ECO:0000259" key="4">
    <source>
        <dbReference type="PROSITE" id="PS51084"/>
    </source>
</evidence>
<dbReference type="FunFam" id="3.30.428.10:FF:000005">
    <property type="entry name" value="Histidine triad nucleotide-binding protein 1"/>
    <property type="match status" value="1"/>
</dbReference>
<proteinExistence type="predicted"/>
<protein>
    <submittedName>
        <fullName evidence="5">Histidine triad nucleotide-binding protein 1</fullName>
    </submittedName>
</protein>
<dbReference type="SUPFAM" id="SSF54197">
    <property type="entry name" value="HIT-like"/>
    <property type="match status" value="1"/>
</dbReference>
<feature type="short sequence motif" description="Histidine triad motif" evidence="2 3">
    <location>
        <begin position="110"/>
        <end position="114"/>
    </location>
</feature>
<reference evidence="5 6" key="1">
    <citation type="journal article" date="2018" name="Mol. Biol. Evol.">
        <title>Analysis of the draft genome of the red seaweed Gracilariopsis chorda provides insights into genome size evolution in Rhodophyta.</title>
        <authorList>
            <person name="Lee J."/>
            <person name="Yang E.C."/>
            <person name="Graf L."/>
            <person name="Yang J.H."/>
            <person name="Qiu H."/>
            <person name="Zel Zion U."/>
            <person name="Chan C.X."/>
            <person name="Stephens T.G."/>
            <person name="Weber A.P.M."/>
            <person name="Boo G.H."/>
            <person name="Boo S.M."/>
            <person name="Kim K.M."/>
            <person name="Shin Y."/>
            <person name="Jung M."/>
            <person name="Lee S.J."/>
            <person name="Yim H.S."/>
            <person name="Lee J.H."/>
            <person name="Bhattacharya D."/>
            <person name="Yoon H.S."/>
        </authorList>
    </citation>
    <scope>NUCLEOTIDE SEQUENCE [LARGE SCALE GENOMIC DNA]</scope>
    <source>
        <strain evidence="5 6">SKKU-2015</strain>
        <tissue evidence="5">Whole body</tissue>
    </source>
</reference>
<dbReference type="STRING" id="448386.A0A2V3IDM2"/>
<dbReference type="PANTHER" id="PTHR23089">
    <property type="entry name" value="HISTIDINE TRIAD HIT PROTEIN"/>
    <property type="match status" value="1"/>
</dbReference>
<dbReference type="PROSITE" id="PS51084">
    <property type="entry name" value="HIT_2"/>
    <property type="match status" value="1"/>
</dbReference>
<dbReference type="CDD" id="cd01276">
    <property type="entry name" value="PKCI_related"/>
    <property type="match status" value="1"/>
</dbReference>
<dbReference type="PROSITE" id="PS00892">
    <property type="entry name" value="HIT_1"/>
    <property type="match status" value="1"/>
</dbReference>
<evidence type="ECO:0000313" key="6">
    <source>
        <dbReference type="Proteomes" id="UP000247409"/>
    </source>
</evidence>
<evidence type="ECO:0000256" key="1">
    <source>
        <dbReference type="PIRSR" id="PIRSR601310-1"/>
    </source>
</evidence>
<dbReference type="InterPro" id="IPR011146">
    <property type="entry name" value="HIT-like"/>
</dbReference>
<keyword evidence="6" id="KW-1185">Reference proteome</keyword>
<sequence length="126" mass="14040">MASEKGVEPPVDFSKPTVFDKIIAKEIPANIVYEDDHSLAFHDINPQAPVHVVIIPKRRIPMLSMAKESDKEILGHLMLTAAKVAELVNLQDGYRVLVNNGKNGLQSVYHIHLHLIGGRTLKWGPF</sequence>
<dbReference type="Pfam" id="PF01230">
    <property type="entry name" value="HIT"/>
    <property type="match status" value="1"/>
</dbReference>
<dbReference type="OrthoDB" id="672793at2759"/>
<comment type="caution">
    <text evidence="5">The sequence shown here is derived from an EMBL/GenBank/DDBJ whole genome shotgun (WGS) entry which is preliminary data.</text>
</comment>
<dbReference type="AlphaFoldDB" id="A0A2V3IDM2"/>
<gene>
    <name evidence="5" type="ORF">BWQ96_10097</name>
</gene>
<feature type="active site" description="Tele-AMP-histidine intermediate" evidence="1">
    <location>
        <position position="112"/>
    </location>
</feature>
<dbReference type="Gene3D" id="3.30.428.10">
    <property type="entry name" value="HIT-like"/>
    <property type="match status" value="1"/>
</dbReference>
<dbReference type="EMBL" id="NBIV01000347">
    <property type="protein sequence ID" value="PXF40189.1"/>
    <property type="molecule type" value="Genomic_DNA"/>
</dbReference>
<evidence type="ECO:0000313" key="5">
    <source>
        <dbReference type="EMBL" id="PXF40189.1"/>
    </source>
</evidence>
<dbReference type="Proteomes" id="UP000247409">
    <property type="component" value="Unassembled WGS sequence"/>
</dbReference>